<dbReference type="HAMAP" id="MF_00949">
    <property type="entry name" value="Spt4_arch"/>
    <property type="match status" value="1"/>
</dbReference>
<dbReference type="GO" id="GO:0008270">
    <property type="term" value="F:zinc ion binding"/>
    <property type="evidence" value="ECO:0007669"/>
    <property type="project" value="UniProtKB-UniRule"/>
</dbReference>
<dbReference type="STRING" id="679901.Mzhil_0481"/>
<dbReference type="RefSeq" id="WP_013897794.1">
    <property type="nucleotide sequence ID" value="NC_015676.1"/>
</dbReference>
<protein>
    <recommendedName>
        <fullName evidence="2">Transcription elongation factor Spt4</fullName>
    </recommendedName>
</protein>
<evidence type="ECO:0000259" key="3">
    <source>
        <dbReference type="SMART" id="SM01389"/>
    </source>
</evidence>
<dbReference type="InterPro" id="IPR029040">
    <property type="entry name" value="RPABC4/Spt4"/>
</dbReference>
<dbReference type="NCBIfam" id="NF041664">
    <property type="entry name" value="RNAP_arch_Epp"/>
    <property type="match status" value="1"/>
</dbReference>
<organism evidence="4 5">
    <name type="scientific">Methanosalsum zhilinae (strain DSM 4017 / NBRC 107636 / OCM 62 / WeN5)</name>
    <name type="common">Methanohalophilus zhilinae</name>
    <dbReference type="NCBI Taxonomy" id="679901"/>
    <lineage>
        <taxon>Archaea</taxon>
        <taxon>Methanobacteriati</taxon>
        <taxon>Methanobacteriota</taxon>
        <taxon>Stenosarchaea group</taxon>
        <taxon>Methanomicrobia</taxon>
        <taxon>Methanosarcinales</taxon>
        <taxon>Methanosarcinaceae</taxon>
        <taxon>Methanosalsum</taxon>
    </lineage>
</organism>
<sequence>MAEMVCRECHRILKGQTCPVCGSGNLSSDWSGMVIIIDPKRSEIAKKIGIETPDRYALKVR</sequence>
<dbReference type="AlphaFoldDB" id="F7XPT0"/>
<name>F7XPT0_METZD</name>
<evidence type="ECO:0000313" key="5">
    <source>
        <dbReference type="Proteomes" id="UP000006622"/>
    </source>
</evidence>
<dbReference type="InterPro" id="IPR038589">
    <property type="entry name" value="Spt4_dom_sf"/>
</dbReference>
<accession>F7XPT0</accession>
<dbReference type="Pfam" id="PF06093">
    <property type="entry name" value="Spt4"/>
    <property type="match status" value="1"/>
</dbReference>
<dbReference type="EMBL" id="CP002101">
    <property type="protein sequence ID" value="AEH60355.1"/>
    <property type="molecule type" value="Genomic_DNA"/>
</dbReference>
<comment type="subunit">
    <text evidence="2">Heterodimer composed of Spt4 and Spt5.</text>
</comment>
<dbReference type="InterPro" id="IPR022800">
    <property type="entry name" value="Spt4/RpoE2_Znf"/>
</dbReference>
<dbReference type="GO" id="GO:0006355">
    <property type="term" value="P:regulation of DNA-templated transcription"/>
    <property type="evidence" value="ECO:0007669"/>
    <property type="project" value="UniProtKB-UniRule"/>
</dbReference>
<feature type="domain" description="Spt4/RpoE2 zinc finger" evidence="3">
    <location>
        <begin position="3"/>
        <end position="61"/>
    </location>
</feature>
<dbReference type="OrthoDB" id="275101at2157"/>
<keyword evidence="2" id="KW-0479">Metal-binding</keyword>
<dbReference type="PANTHER" id="PTHR40704">
    <property type="entry name" value="TRANSCRIPTION ELONGATION FACTOR SPT4"/>
    <property type="match status" value="1"/>
</dbReference>
<dbReference type="Gene3D" id="2.20.28.90">
    <property type="match status" value="1"/>
</dbReference>
<dbReference type="PANTHER" id="PTHR40704:SF1">
    <property type="entry name" value="TRANSCRIPTION ELONGATION FACTOR SPT4"/>
    <property type="match status" value="1"/>
</dbReference>
<dbReference type="HOGENOM" id="CLU_199467_0_0_2"/>
<proteinExistence type="inferred from homology"/>
<feature type="binding site" evidence="2">
    <location>
        <position position="9"/>
    </location>
    <ligand>
        <name>Zn(2+)</name>
        <dbReference type="ChEBI" id="CHEBI:29105"/>
    </ligand>
</feature>
<gene>
    <name evidence="2" type="primary">spt4</name>
    <name evidence="4" type="ordered locus">Mzhil_0481</name>
</gene>
<feature type="binding site" evidence="2">
    <location>
        <position position="18"/>
    </location>
    <ligand>
        <name>Zn(2+)</name>
        <dbReference type="ChEBI" id="CHEBI:29105"/>
    </ligand>
</feature>
<dbReference type="GeneID" id="10822088"/>
<dbReference type="InterPro" id="IPR007178">
    <property type="entry name" value="Spt4_arch"/>
</dbReference>
<feature type="binding site" evidence="2">
    <location>
        <position position="6"/>
    </location>
    <ligand>
        <name>Zn(2+)</name>
        <dbReference type="ChEBI" id="CHEBI:29105"/>
    </ligand>
</feature>
<keyword evidence="4" id="KW-0240">DNA-directed RNA polymerase</keyword>
<evidence type="ECO:0000256" key="1">
    <source>
        <dbReference type="ARBA" id="ARBA00023163"/>
    </source>
</evidence>
<reference evidence="4 5" key="1">
    <citation type="submission" date="2010-07" db="EMBL/GenBank/DDBJ databases">
        <title>The complete genome of Methanosalsum zhilinae DSM 4017.</title>
        <authorList>
            <consortium name="US DOE Joint Genome Institute (JGI-PGF)"/>
            <person name="Lucas S."/>
            <person name="Copeland A."/>
            <person name="Lapidus A."/>
            <person name="Glavina del Rio T."/>
            <person name="Dalin E."/>
            <person name="Tice H."/>
            <person name="Bruce D."/>
            <person name="Goodwin L."/>
            <person name="Pitluck S."/>
            <person name="Kyrpides N."/>
            <person name="Mavromatis K."/>
            <person name="Ovchinnikova G."/>
            <person name="Daligault H."/>
            <person name="Detter J.C."/>
            <person name="Han C."/>
            <person name="Tapia R."/>
            <person name="Larimer F."/>
            <person name="Land M."/>
            <person name="Hauser L."/>
            <person name="Markowitz V."/>
            <person name="Cheng J.-F."/>
            <person name="Hugenholtz P."/>
            <person name="Woyke T."/>
            <person name="Wu D."/>
            <person name="Spring S."/>
            <person name="Schueler E."/>
            <person name="Brambilla E."/>
            <person name="Klenk H.-P."/>
            <person name="Eisen J.A."/>
        </authorList>
    </citation>
    <scope>NUCLEOTIDE SEQUENCE [LARGE SCALE GENOMIC DNA]</scope>
    <source>
        <strain evidence="5">DSM 4017 / NBRC 107636 / OCM 62 / WeN5</strain>
    </source>
</reference>
<dbReference type="SUPFAM" id="SSF63393">
    <property type="entry name" value="RNA polymerase subunits"/>
    <property type="match status" value="1"/>
</dbReference>
<evidence type="ECO:0000256" key="2">
    <source>
        <dbReference type="HAMAP-Rule" id="MF_00949"/>
    </source>
</evidence>
<comment type="function">
    <text evidence="2">Stimulates transcription elongation.</text>
</comment>
<dbReference type="GO" id="GO:0000428">
    <property type="term" value="C:DNA-directed RNA polymerase complex"/>
    <property type="evidence" value="ECO:0007669"/>
    <property type="project" value="UniProtKB-KW"/>
</dbReference>
<keyword evidence="2" id="KW-0862">Zinc</keyword>
<keyword evidence="5" id="KW-1185">Reference proteome</keyword>
<keyword evidence="2" id="KW-0805">Transcription regulation</keyword>
<dbReference type="SMART" id="SM01389">
    <property type="entry name" value="Spt4"/>
    <property type="match status" value="1"/>
</dbReference>
<keyword evidence="1 2" id="KW-0804">Transcription</keyword>
<dbReference type="Proteomes" id="UP000006622">
    <property type="component" value="Chromosome"/>
</dbReference>
<evidence type="ECO:0000313" key="4">
    <source>
        <dbReference type="EMBL" id="AEH60355.1"/>
    </source>
</evidence>
<comment type="similarity">
    <text evidence="2">Belongs to the archaeal Spt4 family.</text>
</comment>
<dbReference type="KEGG" id="mzh:Mzhil_0481"/>
<feature type="binding site" evidence="2">
    <location>
        <position position="21"/>
    </location>
    <ligand>
        <name>Zn(2+)</name>
        <dbReference type="ChEBI" id="CHEBI:29105"/>
    </ligand>
</feature>